<dbReference type="AlphaFoldDB" id="A0A1D6FP20"/>
<name>A0A1D6FP20_MAIZE</name>
<accession>A0A1D6FP20</accession>
<evidence type="ECO:0000313" key="1">
    <source>
        <dbReference type="EMBL" id="AQK93370.1"/>
    </source>
</evidence>
<gene>
    <name evidence="1" type="ORF">ZEAMMB73_Zm00001d010056</name>
</gene>
<sequence>MRGSGQVVNGDKNVAYTHKNLPLQ</sequence>
<protein>
    <submittedName>
        <fullName evidence="1">Proline responding1</fullName>
    </submittedName>
</protein>
<reference evidence="1" key="1">
    <citation type="submission" date="2015-12" db="EMBL/GenBank/DDBJ databases">
        <title>Update maize B73 reference genome by single molecule sequencing technologies.</title>
        <authorList>
            <consortium name="Maize Genome Sequencing Project"/>
            <person name="Ware D."/>
        </authorList>
    </citation>
    <scope>NUCLEOTIDE SEQUENCE</scope>
    <source>
        <tissue evidence="1">Seedling</tissue>
    </source>
</reference>
<dbReference type="EMBL" id="CM000784">
    <property type="protein sequence ID" value="AQK93370.1"/>
    <property type="molecule type" value="Genomic_DNA"/>
</dbReference>
<organism evidence="1">
    <name type="scientific">Zea mays</name>
    <name type="common">Maize</name>
    <dbReference type="NCBI Taxonomy" id="4577"/>
    <lineage>
        <taxon>Eukaryota</taxon>
        <taxon>Viridiplantae</taxon>
        <taxon>Streptophyta</taxon>
        <taxon>Embryophyta</taxon>
        <taxon>Tracheophyta</taxon>
        <taxon>Spermatophyta</taxon>
        <taxon>Magnoliopsida</taxon>
        <taxon>Liliopsida</taxon>
        <taxon>Poales</taxon>
        <taxon>Poaceae</taxon>
        <taxon>PACMAD clade</taxon>
        <taxon>Panicoideae</taxon>
        <taxon>Andropogonodae</taxon>
        <taxon>Andropogoneae</taxon>
        <taxon>Tripsacinae</taxon>
        <taxon>Zea</taxon>
    </lineage>
</organism>
<proteinExistence type="predicted"/>